<dbReference type="Gene3D" id="1.10.260.40">
    <property type="entry name" value="lambda repressor-like DNA-binding domains"/>
    <property type="match status" value="1"/>
</dbReference>
<feature type="domain" description="HTH cro/C1-type" evidence="1">
    <location>
        <begin position="17"/>
        <end position="71"/>
    </location>
</feature>
<evidence type="ECO:0000313" key="2">
    <source>
        <dbReference type="EMBL" id="MDM4015140.1"/>
    </source>
</evidence>
<name>A0ABT7PF68_9BACT</name>
<dbReference type="InterPro" id="IPR010982">
    <property type="entry name" value="Lambda_DNA-bd_dom_sf"/>
</dbReference>
<dbReference type="PROSITE" id="PS50943">
    <property type="entry name" value="HTH_CROC1"/>
    <property type="match status" value="1"/>
</dbReference>
<dbReference type="Proteomes" id="UP001239462">
    <property type="component" value="Unassembled WGS sequence"/>
</dbReference>
<protein>
    <submittedName>
        <fullName evidence="2">Helix-turn-helix transcriptional regulator</fullName>
    </submittedName>
</protein>
<dbReference type="RefSeq" id="WP_149496396.1">
    <property type="nucleotide sequence ID" value="NZ_JASZZN010000004.1"/>
</dbReference>
<comment type="caution">
    <text evidence="2">The sequence shown here is derived from an EMBL/GenBank/DDBJ whole genome shotgun (WGS) entry which is preliminary data.</text>
</comment>
<keyword evidence="3" id="KW-1185">Reference proteome</keyword>
<accession>A0ABT7PF68</accession>
<dbReference type="CDD" id="cd00093">
    <property type="entry name" value="HTH_XRE"/>
    <property type="match status" value="1"/>
</dbReference>
<proteinExistence type="predicted"/>
<sequence>MEKNLYTERQNALLSLLRSTREQAGLRQEDVAERLGRPQSFVSKYESGERRLDILELYDVCEALGTSMAGFVESLEKKLKTKRRK</sequence>
<gene>
    <name evidence="2" type="ORF">QTN89_06835</name>
</gene>
<evidence type="ECO:0000259" key="1">
    <source>
        <dbReference type="PROSITE" id="PS50943"/>
    </source>
</evidence>
<organism evidence="2 3">
    <name type="scientific">Roseiconus lacunae</name>
    <dbReference type="NCBI Taxonomy" id="2605694"/>
    <lineage>
        <taxon>Bacteria</taxon>
        <taxon>Pseudomonadati</taxon>
        <taxon>Planctomycetota</taxon>
        <taxon>Planctomycetia</taxon>
        <taxon>Pirellulales</taxon>
        <taxon>Pirellulaceae</taxon>
        <taxon>Roseiconus</taxon>
    </lineage>
</organism>
<dbReference type="InterPro" id="IPR001387">
    <property type="entry name" value="Cro/C1-type_HTH"/>
</dbReference>
<dbReference type="Pfam" id="PF01381">
    <property type="entry name" value="HTH_3"/>
    <property type="match status" value="1"/>
</dbReference>
<dbReference type="EMBL" id="JASZZN010000004">
    <property type="protein sequence ID" value="MDM4015140.1"/>
    <property type="molecule type" value="Genomic_DNA"/>
</dbReference>
<dbReference type="SUPFAM" id="SSF47413">
    <property type="entry name" value="lambda repressor-like DNA-binding domains"/>
    <property type="match status" value="1"/>
</dbReference>
<dbReference type="SMART" id="SM00530">
    <property type="entry name" value="HTH_XRE"/>
    <property type="match status" value="1"/>
</dbReference>
<reference evidence="2 3" key="1">
    <citation type="submission" date="2023-06" db="EMBL/GenBank/DDBJ databases">
        <title>Roseiconus lacunae JC819 isolated from Gulf of Mannar region, Tamil Nadu.</title>
        <authorList>
            <person name="Pk S."/>
            <person name="Ch S."/>
            <person name="Ch V.R."/>
        </authorList>
    </citation>
    <scope>NUCLEOTIDE SEQUENCE [LARGE SCALE GENOMIC DNA]</scope>
    <source>
        <strain evidence="2 3">JC819</strain>
    </source>
</reference>
<evidence type="ECO:0000313" key="3">
    <source>
        <dbReference type="Proteomes" id="UP001239462"/>
    </source>
</evidence>